<evidence type="ECO:0000313" key="3">
    <source>
        <dbReference type="Proteomes" id="UP001176961"/>
    </source>
</evidence>
<dbReference type="InterPro" id="IPR029063">
    <property type="entry name" value="SAM-dependent_MTases_sf"/>
</dbReference>
<evidence type="ECO:0000313" key="2">
    <source>
        <dbReference type="EMBL" id="CAJ0600565.1"/>
    </source>
</evidence>
<proteinExistence type="predicted"/>
<dbReference type="SUPFAM" id="SSF53335">
    <property type="entry name" value="S-adenosyl-L-methionine-dependent methyltransferases"/>
    <property type="match status" value="1"/>
</dbReference>
<protein>
    <submittedName>
        <fullName evidence="2">Uncharacterized protein</fullName>
    </submittedName>
</protein>
<dbReference type="AlphaFoldDB" id="A0AA36GY73"/>
<keyword evidence="3" id="KW-1185">Reference proteome</keyword>
<feature type="transmembrane region" description="Helical" evidence="1">
    <location>
        <begin position="12"/>
        <end position="29"/>
    </location>
</feature>
<keyword evidence="1" id="KW-1133">Transmembrane helix</keyword>
<comment type="caution">
    <text evidence="2">The sequence shown here is derived from an EMBL/GenBank/DDBJ whole genome shotgun (WGS) entry which is preliminary data.</text>
</comment>
<reference evidence="2" key="1">
    <citation type="submission" date="2023-07" db="EMBL/GenBank/DDBJ databases">
        <authorList>
            <consortium name="CYATHOMIX"/>
        </authorList>
    </citation>
    <scope>NUCLEOTIDE SEQUENCE</scope>
    <source>
        <strain evidence="2">N/A</strain>
    </source>
</reference>
<evidence type="ECO:0000256" key="1">
    <source>
        <dbReference type="SAM" id="Phobius"/>
    </source>
</evidence>
<dbReference type="Gene3D" id="3.40.50.150">
    <property type="entry name" value="Vaccinia Virus protein VP39"/>
    <property type="match status" value="1"/>
</dbReference>
<accession>A0AA36GY73</accession>
<gene>
    <name evidence="2" type="ORF">CYNAS_LOCUS12548</name>
</gene>
<keyword evidence="1" id="KW-0472">Membrane</keyword>
<sequence length="332" mass="37749">MKCRLKRPRIYYAFLITVVTLSLCIHFLVPPTRKPEKILSSFEFYKLLVDKYGPFRILDEICVEENCYVVRDALANPLIMKPFERQLLQTKPPGIRAIALLQAPTVRVASNTDSSKWMIVRDKVVDGSLDFMMLEAAIMSGGLSLDTNASIKVLIVGLGSGTLANFIHFRWPSATLIGLERKVEFARFVLEWFQIYHDYRLKIYGVVPSEKIAKLAKEGATFNVVFFNVCSMSYHSIPCPSIEDLSEATIERVAEMIGHTGAFVINLMTNGVDATAVYEQQKHRLERHFNCILLKSKATYNSVLSCSKRMLNINRTYEINKFLRQLTTISMG</sequence>
<dbReference type="Proteomes" id="UP001176961">
    <property type="component" value="Unassembled WGS sequence"/>
</dbReference>
<name>A0AA36GY73_CYLNA</name>
<keyword evidence="1" id="KW-0812">Transmembrane</keyword>
<dbReference type="EMBL" id="CATQJL010000223">
    <property type="protein sequence ID" value="CAJ0600565.1"/>
    <property type="molecule type" value="Genomic_DNA"/>
</dbReference>
<organism evidence="2 3">
    <name type="scientific">Cylicocyclus nassatus</name>
    <name type="common">Nematode worm</name>
    <dbReference type="NCBI Taxonomy" id="53992"/>
    <lineage>
        <taxon>Eukaryota</taxon>
        <taxon>Metazoa</taxon>
        <taxon>Ecdysozoa</taxon>
        <taxon>Nematoda</taxon>
        <taxon>Chromadorea</taxon>
        <taxon>Rhabditida</taxon>
        <taxon>Rhabditina</taxon>
        <taxon>Rhabditomorpha</taxon>
        <taxon>Strongyloidea</taxon>
        <taxon>Strongylidae</taxon>
        <taxon>Cylicocyclus</taxon>
    </lineage>
</organism>